<dbReference type="PANTHER" id="PTHR11552">
    <property type="entry name" value="GLUCOSE-METHANOL-CHOLINE GMC OXIDOREDUCTASE"/>
    <property type="match status" value="1"/>
</dbReference>
<gene>
    <name evidence="4" type="ORF">DFH08DRAFT_649248</name>
</gene>
<evidence type="ECO:0000259" key="3">
    <source>
        <dbReference type="Pfam" id="PF05199"/>
    </source>
</evidence>
<evidence type="ECO:0000256" key="1">
    <source>
        <dbReference type="ARBA" id="ARBA00001974"/>
    </source>
</evidence>
<dbReference type="GO" id="GO:0016614">
    <property type="term" value="F:oxidoreductase activity, acting on CH-OH group of donors"/>
    <property type="evidence" value="ECO:0007669"/>
    <property type="project" value="InterPro"/>
</dbReference>
<dbReference type="AlphaFoldDB" id="A0AAD6ZDH5"/>
<dbReference type="InterPro" id="IPR036188">
    <property type="entry name" value="FAD/NAD-bd_sf"/>
</dbReference>
<organism evidence="4 5">
    <name type="scientific">Mycena albidolilacea</name>
    <dbReference type="NCBI Taxonomy" id="1033008"/>
    <lineage>
        <taxon>Eukaryota</taxon>
        <taxon>Fungi</taxon>
        <taxon>Dikarya</taxon>
        <taxon>Basidiomycota</taxon>
        <taxon>Agaricomycotina</taxon>
        <taxon>Agaricomycetes</taxon>
        <taxon>Agaricomycetidae</taxon>
        <taxon>Agaricales</taxon>
        <taxon>Marasmiineae</taxon>
        <taxon>Mycenaceae</taxon>
        <taxon>Mycena</taxon>
    </lineage>
</organism>
<dbReference type="InterPro" id="IPR012132">
    <property type="entry name" value="GMC_OxRdtase"/>
</dbReference>
<dbReference type="Gene3D" id="3.50.50.60">
    <property type="entry name" value="FAD/NAD(P)-binding domain"/>
    <property type="match status" value="1"/>
</dbReference>
<name>A0AAD6ZDH5_9AGAR</name>
<dbReference type="EMBL" id="JARIHO010000059">
    <property type="protein sequence ID" value="KAJ7318177.1"/>
    <property type="molecule type" value="Genomic_DNA"/>
</dbReference>
<feature type="domain" description="Glucose-methanol-choline oxidoreductase C-terminal" evidence="3">
    <location>
        <begin position="23"/>
        <end position="157"/>
    </location>
</feature>
<dbReference type="SUPFAM" id="SSF51905">
    <property type="entry name" value="FAD/NAD(P)-binding domain"/>
    <property type="match status" value="1"/>
</dbReference>
<accession>A0AAD6ZDH5</accession>
<protein>
    <submittedName>
        <fullName evidence="4">Glucose-methanol-choline oxidoreductase</fullName>
    </submittedName>
</protein>
<evidence type="ECO:0000313" key="4">
    <source>
        <dbReference type="EMBL" id="KAJ7318177.1"/>
    </source>
</evidence>
<dbReference type="Gene3D" id="3.30.560.10">
    <property type="entry name" value="Glucose Oxidase, domain 3"/>
    <property type="match status" value="1"/>
</dbReference>
<evidence type="ECO:0000313" key="5">
    <source>
        <dbReference type="Proteomes" id="UP001218218"/>
    </source>
</evidence>
<comment type="cofactor">
    <cofactor evidence="1">
        <name>FAD</name>
        <dbReference type="ChEBI" id="CHEBI:57692"/>
    </cofactor>
</comment>
<proteinExistence type="inferred from homology"/>
<dbReference type="InterPro" id="IPR007867">
    <property type="entry name" value="GMC_OxRtase_C"/>
</dbReference>
<feature type="non-terminal residue" evidence="4">
    <location>
        <position position="160"/>
    </location>
</feature>
<reference evidence="4" key="1">
    <citation type="submission" date="2023-03" db="EMBL/GenBank/DDBJ databases">
        <title>Massive genome expansion in bonnet fungi (Mycena s.s.) driven by repeated elements and novel gene families across ecological guilds.</title>
        <authorList>
            <consortium name="Lawrence Berkeley National Laboratory"/>
            <person name="Harder C.B."/>
            <person name="Miyauchi S."/>
            <person name="Viragh M."/>
            <person name="Kuo A."/>
            <person name="Thoen E."/>
            <person name="Andreopoulos B."/>
            <person name="Lu D."/>
            <person name="Skrede I."/>
            <person name="Drula E."/>
            <person name="Henrissat B."/>
            <person name="Morin E."/>
            <person name="Kohler A."/>
            <person name="Barry K."/>
            <person name="LaButti K."/>
            <person name="Morin E."/>
            <person name="Salamov A."/>
            <person name="Lipzen A."/>
            <person name="Mereny Z."/>
            <person name="Hegedus B."/>
            <person name="Baldrian P."/>
            <person name="Stursova M."/>
            <person name="Weitz H."/>
            <person name="Taylor A."/>
            <person name="Grigoriev I.V."/>
            <person name="Nagy L.G."/>
            <person name="Martin F."/>
            <person name="Kauserud H."/>
        </authorList>
    </citation>
    <scope>NUCLEOTIDE SEQUENCE</scope>
    <source>
        <strain evidence="4">CBHHK002</strain>
    </source>
</reference>
<evidence type="ECO:0000256" key="2">
    <source>
        <dbReference type="ARBA" id="ARBA00010790"/>
    </source>
</evidence>
<dbReference type="Proteomes" id="UP001218218">
    <property type="component" value="Unassembled WGS sequence"/>
</dbReference>
<comment type="similarity">
    <text evidence="2">Belongs to the GMC oxidoreductase family.</text>
</comment>
<dbReference type="GO" id="GO:0050660">
    <property type="term" value="F:flavin adenine dinucleotide binding"/>
    <property type="evidence" value="ECO:0007669"/>
    <property type="project" value="InterPro"/>
</dbReference>
<dbReference type="Pfam" id="PF05199">
    <property type="entry name" value="GMC_oxred_C"/>
    <property type="match status" value="1"/>
</dbReference>
<feature type="non-terminal residue" evidence="4">
    <location>
        <position position="1"/>
    </location>
</feature>
<keyword evidence="5" id="KW-1185">Reference proteome</keyword>
<sequence length="160" mass="17120">ATRLSLAPPGSHAVSAGIAVLNPVSRGSVTINSSNPFDSPILDAGFLQSEVDVFTGREAIKKVLKLFNAPTWRDYIIAPIEDLENLSDEELDEHIRNSASTAFHLIGTAAMSARDARYGVVDPDLLVKGASRLRIIDGSVFLFVVSGHTQAATYTIAERG</sequence>
<comment type="caution">
    <text evidence="4">The sequence shown here is derived from an EMBL/GenBank/DDBJ whole genome shotgun (WGS) entry which is preliminary data.</text>
</comment>
<dbReference type="SUPFAM" id="SSF54373">
    <property type="entry name" value="FAD-linked reductases, C-terminal domain"/>
    <property type="match status" value="1"/>
</dbReference>
<dbReference type="PANTHER" id="PTHR11552:SF123">
    <property type="entry name" value="GMC OXIDOREDUCTASE (AFU_ORTHOLOGUE AFUA_2G01770)-RELATED"/>
    <property type="match status" value="1"/>
</dbReference>